<reference evidence="1" key="1">
    <citation type="submission" date="2019-10" db="EMBL/GenBank/DDBJ databases">
        <title>The sequence and de novo assembly of the wild yak genome.</title>
        <authorList>
            <person name="Liu Y."/>
        </authorList>
    </citation>
    <scope>NUCLEOTIDE SEQUENCE [LARGE SCALE GENOMIC DNA]</scope>
    <source>
        <strain evidence="1">WY2019</strain>
    </source>
</reference>
<evidence type="ECO:0000313" key="1">
    <source>
        <dbReference type="EMBL" id="MXQ86009.1"/>
    </source>
</evidence>
<accession>A0A6B0R748</accession>
<protein>
    <submittedName>
        <fullName evidence="1">Uncharacterized protein</fullName>
    </submittedName>
</protein>
<gene>
    <name evidence="1" type="ORF">E5288_WYG010296</name>
</gene>
<sequence length="74" mass="7890">MKENENMMHSENGPAFTALLPPLDQKIANKSLQCADVAFMGLLSVLLVCETFTPTEALCGKYGNGMSALLPVSS</sequence>
<keyword evidence="2" id="KW-1185">Reference proteome</keyword>
<name>A0A6B0R748_9CETA</name>
<organism evidence="1 2">
    <name type="scientific">Bos mutus</name>
    <name type="common">wild yak</name>
    <dbReference type="NCBI Taxonomy" id="72004"/>
    <lineage>
        <taxon>Eukaryota</taxon>
        <taxon>Metazoa</taxon>
        <taxon>Chordata</taxon>
        <taxon>Craniata</taxon>
        <taxon>Vertebrata</taxon>
        <taxon>Euteleostomi</taxon>
        <taxon>Mammalia</taxon>
        <taxon>Eutheria</taxon>
        <taxon>Laurasiatheria</taxon>
        <taxon>Artiodactyla</taxon>
        <taxon>Ruminantia</taxon>
        <taxon>Pecora</taxon>
        <taxon>Bovidae</taxon>
        <taxon>Bovinae</taxon>
        <taxon>Bos</taxon>
    </lineage>
</organism>
<dbReference type="EMBL" id="VBQZ03000029">
    <property type="protein sequence ID" value="MXQ86009.1"/>
    <property type="molecule type" value="Genomic_DNA"/>
</dbReference>
<dbReference type="Proteomes" id="UP000322234">
    <property type="component" value="Unassembled WGS sequence"/>
</dbReference>
<proteinExistence type="predicted"/>
<comment type="caution">
    <text evidence="1">The sequence shown here is derived from an EMBL/GenBank/DDBJ whole genome shotgun (WGS) entry which is preliminary data.</text>
</comment>
<evidence type="ECO:0000313" key="2">
    <source>
        <dbReference type="Proteomes" id="UP000322234"/>
    </source>
</evidence>
<dbReference type="AlphaFoldDB" id="A0A6B0R748"/>